<proteinExistence type="predicted"/>
<feature type="compositionally biased region" description="Polar residues" evidence="1">
    <location>
        <begin position="448"/>
        <end position="462"/>
    </location>
</feature>
<feature type="compositionally biased region" description="Low complexity" evidence="1">
    <location>
        <begin position="154"/>
        <end position="172"/>
    </location>
</feature>
<feature type="region of interest" description="Disordered" evidence="1">
    <location>
        <begin position="617"/>
        <end position="638"/>
    </location>
</feature>
<protein>
    <recommendedName>
        <fullName evidence="4">Cell cycle control protein</fullName>
    </recommendedName>
</protein>
<sequence>MSRIPSIYSLVDPAPYLVDLDGEYDDYDDYEDYLQPDDEHLSLPSSPPPYSPQSVSSGSAVEGLRGLDDEEELDALHGVPYESLSDIDGVSDASIYGGVYDAIPYRHGDGDSDGGSVGESSDLQSQQSSIASPDSDLVSLSLSPSPSTSPSPSPVSAASPSSPASPGSPDYDSVLDSASAADLQLELESASEPEPGPASASSLDFPDRAAHQRARRQPQARIIHIHHNRRRPGTHFHLQPPRPDNPPAPPHRNIRANRNALADFSPYNEFTGHQRPRLQARPRYFATHGLDPSANVDILDQFDPHLSSPEVDSENQEEDEDEEDDLPLREHLRLRRARRAARAAREPERPGGRRSSGAHRRQIPRFEILWDSDLEEVVEEDHMNNMDIDDELVEVVYQGSHVDVIDLTEEPDSPVLHRHQPVNILRNRPLFRDHDRDHDHPYRNPRRQISQNARTPSLNRSDGSLLNANAAAIIDLTMDSPDDNNIPANRRLPPPAPAPVQRDQHNHIFGRNFMGSIRGLLPGLLAYGNIREADIQFIGAAPAIPMNANPLAGNPPDFNYQANGFGGYGGGRQPTPKPDFEAPPAARAGFTRDTGPDKVTDEEQVFVCPSCDNELKYSEEEEEDNGGRPAKKARTKKDREEHHFWAVKACGHVYCKSCYDNRKKHSKGKDSAAAKTGFQFQPSETARSVKIYCAVDDCESEVSPNNAWVGIFM</sequence>
<accession>A0A194VEA5</accession>
<feature type="compositionally biased region" description="Basic residues" evidence="1">
    <location>
        <begin position="211"/>
        <end position="234"/>
    </location>
</feature>
<dbReference type="GO" id="GO:0004842">
    <property type="term" value="F:ubiquitin-protein transferase activity"/>
    <property type="evidence" value="ECO:0007669"/>
    <property type="project" value="TreeGrafter"/>
</dbReference>
<feature type="region of interest" description="Disordered" evidence="1">
    <location>
        <begin position="27"/>
        <end position="88"/>
    </location>
</feature>
<reference evidence="3" key="1">
    <citation type="submission" date="2014-12" db="EMBL/GenBank/DDBJ databases">
        <title>Genome Sequence of Valsa Canker Pathogens Uncovers a Specific Adaption of Colonization on Woody Bark.</title>
        <authorList>
            <person name="Yin Z."/>
            <person name="Liu H."/>
            <person name="Gao X."/>
            <person name="Li Z."/>
            <person name="Song N."/>
            <person name="Ke X."/>
            <person name="Dai Q."/>
            <person name="Wu Y."/>
            <person name="Sun Y."/>
            <person name="Xu J.-R."/>
            <person name="Kang Z.K."/>
            <person name="Wang L."/>
            <person name="Huang L."/>
        </authorList>
    </citation>
    <scope>NUCLEOTIDE SEQUENCE [LARGE SCALE GENOMIC DNA]</scope>
    <source>
        <strain evidence="3">SXYL134</strain>
    </source>
</reference>
<feature type="region of interest" description="Disordered" evidence="1">
    <location>
        <begin position="431"/>
        <end position="462"/>
    </location>
</feature>
<evidence type="ECO:0000313" key="3">
    <source>
        <dbReference type="Proteomes" id="UP000078576"/>
    </source>
</evidence>
<evidence type="ECO:0000313" key="2">
    <source>
        <dbReference type="EMBL" id="KUI62330.1"/>
    </source>
</evidence>
<keyword evidence="3" id="KW-1185">Reference proteome</keyword>
<dbReference type="Proteomes" id="UP000078576">
    <property type="component" value="Unassembled WGS sequence"/>
</dbReference>
<feature type="compositionally biased region" description="Low complexity" evidence="1">
    <location>
        <begin position="186"/>
        <end position="203"/>
    </location>
</feature>
<feature type="compositionally biased region" description="Low complexity" evidence="1">
    <location>
        <begin position="52"/>
        <end position="64"/>
    </location>
</feature>
<feature type="compositionally biased region" description="Basic and acidic residues" evidence="1">
    <location>
        <begin position="431"/>
        <end position="442"/>
    </location>
</feature>
<feature type="region of interest" description="Disordered" evidence="1">
    <location>
        <begin position="303"/>
        <end position="360"/>
    </location>
</feature>
<feature type="compositionally biased region" description="Basic residues" evidence="1">
    <location>
        <begin position="332"/>
        <end position="342"/>
    </location>
</feature>
<evidence type="ECO:0000256" key="1">
    <source>
        <dbReference type="SAM" id="MobiDB-lite"/>
    </source>
</evidence>
<dbReference type="GO" id="GO:0033768">
    <property type="term" value="C:SUMO-targeted ubiquitin ligase complex"/>
    <property type="evidence" value="ECO:0007669"/>
    <property type="project" value="TreeGrafter"/>
</dbReference>
<dbReference type="STRING" id="694573.A0A194VEA5"/>
<dbReference type="EMBL" id="KN714808">
    <property type="protein sequence ID" value="KUI62330.1"/>
    <property type="molecule type" value="Genomic_DNA"/>
</dbReference>
<dbReference type="OrthoDB" id="2398441at2759"/>
<organism evidence="2 3">
    <name type="scientific">Cytospora mali</name>
    <name type="common">Apple Valsa canker fungus</name>
    <name type="synonym">Valsa mali</name>
    <dbReference type="NCBI Taxonomy" id="578113"/>
    <lineage>
        <taxon>Eukaryota</taxon>
        <taxon>Fungi</taxon>
        <taxon>Dikarya</taxon>
        <taxon>Ascomycota</taxon>
        <taxon>Pezizomycotina</taxon>
        <taxon>Sordariomycetes</taxon>
        <taxon>Sordariomycetidae</taxon>
        <taxon>Diaporthales</taxon>
        <taxon>Cytosporaceae</taxon>
        <taxon>Cytospora</taxon>
    </lineage>
</organism>
<name>A0A194VEA5_CYTMA</name>
<evidence type="ECO:0008006" key="4">
    <source>
        <dbReference type="Google" id="ProtNLM"/>
    </source>
</evidence>
<dbReference type="AlphaFoldDB" id="A0A194VEA5"/>
<dbReference type="PANTHER" id="PTHR28042">
    <property type="entry name" value="E3 UBIQUITIN-PROTEIN LIGASE COMPLEX SLX5-SLX8 SUBUNIT SLX5"/>
    <property type="match status" value="1"/>
</dbReference>
<feature type="region of interest" description="Disordered" evidence="1">
    <location>
        <begin position="106"/>
        <end position="254"/>
    </location>
</feature>
<feature type="compositionally biased region" description="Acidic residues" evidence="1">
    <location>
        <begin position="27"/>
        <end position="36"/>
    </location>
</feature>
<feature type="compositionally biased region" description="Pro residues" evidence="1">
    <location>
        <begin position="240"/>
        <end position="250"/>
    </location>
</feature>
<dbReference type="PANTHER" id="PTHR28042:SF1">
    <property type="entry name" value="E3 UBIQUITIN-PROTEIN LIGASE COMPLEX SLX5-SLX8 SUBUNIT SLX5"/>
    <property type="match status" value="1"/>
</dbReference>
<feature type="compositionally biased region" description="Low complexity" evidence="1">
    <location>
        <begin position="131"/>
        <end position="146"/>
    </location>
</feature>
<gene>
    <name evidence="2" type="ORF">VP1G_09465</name>
</gene>
<feature type="compositionally biased region" description="Acidic residues" evidence="1">
    <location>
        <begin position="311"/>
        <end position="325"/>
    </location>
</feature>
<dbReference type="InterPro" id="IPR038886">
    <property type="entry name" value="E3_SLX5/Rfp1"/>
</dbReference>